<dbReference type="Proteomes" id="UP000799444">
    <property type="component" value="Unassembled WGS sequence"/>
</dbReference>
<organism evidence="1 2">
    <name type="scientific">Polyplosphaeria fusca</name>
    <dbReference type="NCBI Taxonomy" id="682080"/>
    <lineage>
        <taxon>Eukaryota</taxon>
        <taxon>Fungi</taxon>
        <taxon>Dikarya</taxon>
        <taxon>Ascomycota</taxon>
        <taxon>Pezizomycotina</taxon>
        <taxon>Dothideomycetes</taxon>
        <taxon>Pleosporomycetidae</taxon>
        <taxon>Pleosporales</taxon>
        <taxon>Tetraplosphaeriaceae</taxon>
        <taxon>Polyplosphaeria</taxon>
    </lineage>
</organism>
<keyword evidence="2" id="KW-1185">Reference proteome</keyword>
<reference evidence="1" key="1">
    <citation type="journal article" date="2020" name="Stud. Mycol.">
        <title>101 Dothideomycetes genomes: a test case for predicting lifestyles and emergence of pathogens.</title>
        <authorList>
            <person name="Haridas S."/>
            <person name="Albert R."/>
            <person name="Binder M."/>
            <person name="Bloem J."/>
            <person name="Labutti K."/>
            <person name="Salamov A."/>
            <person name="Andreopoulos B."/>
            <person name="Baker S."/>
            <person name="Barry K."/>
            <person name="Bills G."/>
            <person name="Bluhm B."/>
            <person name="Cannon C."/>
            <person name="Castanera R."/>
            <person name="Culley D."/>
            <person name="Daum C."/>
            <person name="Ezra D."/>
            <person name="Gonzalez J."/>
            <person name="Henrissat B."/>
            <person name="Kuo A."/>
            <person name="Liang C."/>
            <person name="Lipzen A."/>
            <person name="Lutzoni F."/>
            <person name="Magnuson J."/>
            <person name="Mondo S."/>
            <person name="Nolan M."/>
            <person name="Ohm R."/>
            <person name="Pangilinan J."/>
            <person name="Park H.-J."/>
            <person name="Ramirez L."/>
            <person name="Alfaro M."/>
            <person name="Sun H."/>
            <person name="Tritt A."/>
            <person name="Yoshinaga Y."/>
            <person name="Zwiers L.-H."/>
            <person name="Turgeon B."/>
            <person name="Goodwin S."/>
            <person name="Spatafora J."/>
            <person name="Crous P."/>
            <person name="Grigoriev I."/>
        </authorList>
    </citation>
    <scope>NUCLEOTIDE SEQUENCE</scope>
    <source>
        <strain evidence="1">CBS 125425</strain>
    </source>
</reference>
<evidence type="ECO:0000313" key="1">
    <source>
        <dbReference type="EMBL" id="KAF2729653.1"/>
    </source>
</evidence>
<comment type="caution">
    <text evidence="1">The sequence shown here is derived from an EMBL/GenBank/DDBJ whole genome shotgun (WGS) entry which is preliminary data.</text>
</comment>
<sequence>MSIDEPDTEEPKEDEELEYARLAPDFTPESELSNGSQQFMTAYWELDNDPVYPMHEQCYRILARCLTGDDDLSKIQKHALYRTLNKDFVEENDMPSCLDVDYGDCPGREQFWMVIPGCEHNVADPSPRKKYTVALQDMLQVAPKCDSNASVLKLELKTRNDPFATFPNETVTMICERLPQIDLLNLISASGIVYTATRSNGFWRQKIRDDFSPWLWELEYLVRRVDYDNVDWRNLYHELDIQTAPRYGLRGPLVGLANRRRIWSVCEQIMSKYVLRKTPDGIDEVLGGGTFEELTLLDSRCLETWERPSAFKNWITDRAELQKAKAFETWWSGDDELVGLGVAFGEGDKRIFGRTKGAGDGIWVDSVDLQESEWVTGIVMHVGYSGAELEEDEEPVVGVEGVSLTLTSGRSFDLGNVSEKFEKRSFVPPSDRFIVGVCGKFLETGVLSHLSLLTAAIPS</sequence>
<proteinExistence type="predicted"/>
<dbReference type="SUPFAM" id="SSF81383">
    <property type="entry name" value="F-box domain"/>
    <property type="match status" value="1"/>
</dbReference>
<accession>A0A9P4QQL0</accession>
<protein>
    <recommendedName>
        <fullName evidence="3">F-box domain-containing protein</fullName>
    </recommendedName>
</protein>
<dbReference type="AlphaFoldDB" id="A0A9P4QQL0"/>
<name>A0A9P4QQL0_9PLEO</name>
<dbReference type="InterPro" id="IPR036047">
    <property type="entry name" value="F-box-like_dom_sf"/>
</dbReference>
<gene>
    <name evidence="1" type="ORF">EJ04DRAFT_64712</name>
</gene>
<evidence type="ECO:0008006" key="3">
    <source>
        <dbReference type="Google" id="ProtNLM"/>
    </source>
</evidence>
<evidence type="ECO:0000313" key="2">
    <source>
        <dbReference type="Proteomes" id="UP000799444"/>
    </source>
</evidence>
<dbReference type="OrthoDB" id="9984533at2759"/>
<dbReference type="EMBL" id="ML996239">
    <property type="protein sequence ID" value="KAF2729653.1"/>
    <property type="molecule type" value="Genomic_DNA"/>
</dbReference>